<dbReference type="EC" id="4.1.1.111" evidence="5"/>
<dbReference type="AlphaFoldDB" id="A0A2K9LK96"/>
<proteinExistence type="inferred from homology"/>
<evidence type="ECO:0000259" key="9">
    <source>
        <dbReference type="Pfam" id="PF22451"/>
    </source>
</evidence>
<dbReference type="KEGG" id="kak:Kalk_09695"/>
<dbReference type="EMBL" id="CP022684">
    <property type="protein sequence ID" value="AUM12670.1"/>
    <property type="molecule type" value="Genomic_DNA"/>
</dbReference>
<name>A0A2K9LK96_9GAMM</name>
<comment type="subunit">
    <text evidence="4">Probably forms a complex composed of NirD, NirL, NirG and NirH. All proteins are required for the total conversion of siroheme to didecarboxysiroheme.</text>
</comment>
<dbReference type="PANTHER" id="PTHR43413:SF1">
    <property type="entry name" value="SIROHEME DECARBOXYLASE NIRL SUBUNIT"/>
    <property type="match status" value="1"/>
</dbReference>
<keyword evidence="1" id="KW-0456">Lyase</keyword>
<comment type="catalytic activity">
    <reaction evidence="7">
        <text>siroheme + 2 H(+) = 12,18-didecarboxysiroheme + 2 CO2</text>
        <dbReference type="Rhea" id="RHEA:19093"/>
        <dbReference type="ChEBI" id="CHEBI:15378"/>
        <dbReference type="ChEBI" id="CHEBI:16526"/>
        <dbReference type="ChEBI" id="CHEBI:60052"/>
        <dbReference type="ChEBI" id="CHEBI:140497"/>
        <dbReference type="EC" id="4.1.1.111"/>
    </reaction>
</comment>
<protein>
    <recommendedName>
        <fullName evidence="5">siroheme decarboxylase</fullName>
        <ecNumber evidence="5">4.1.1.111</ecNumber>
    </recommendedName>
</protein>
<dbReference type="InterPro" id="IPR050684">
    <property type="entry name" value="HTH-Siroheme_Decarb"/>
</dbReference>
<evidence type="ECO:0000256" key="7">
    <source>
        <dbReference type="ARBA" id="ARBA00048470"/>
    </source>
</evidence>
<dbReference type="Gene3D" id="3.30.70.3460">
    <property type="match status" value="1"/>
</dbReference>
<dbReference type="RefSeq" id="WP_101894055.1">
    <property type="nucleotide sequence ID" value="NZ_CP022684.1"/>
</dbReference>
<feature type="domain" description="Siroheme decarboxylase AsnC-like ligand binding" evidence="8">
    <location>
        <begin position="66"/>
        <end position="153"/>
    </location>
</feature>
<evidence type="ECO:0000313" key="11">
    <source>
        <dbReference type="Proteomes" id="UP000235116"/>
    </source>
</evidence>
<dbReference type="PANTHER" id="PTHR43413">
    <property type="entry name" value="TRANSCRIPTIONAL REGULATOR, ASNC FAMILY"/>
    <property type="match status" value="1"/>
</dbReference>
<keyword evidence="11" id="KW-1185">Reference proteome</keyword>
<reference evidence="11" key="1">
    <citation type="submission" date="2017-08" db="EMBL/GenBank/DDBJ databases">
        <title>Direct submision.</title>
        <authorList>
            <person name="Kim S.-J."/>
            <person name="Rhee S.-K."/>
        </authorList>
    </citation>
    <scope>NUCLEOTIDE SEQUENCE [LARGE SCALE GENOMIC DNA]</scope>
    <source>
        <strain evidence="11">GI5</strain>
    </source>
</reference>
<dbReference type="GO" id="GO:0016829">
    <property type="term" value="F:lyase activity"/>
    <property type="evidence" value="ECO:0007669"/>
    <property type="project" value="UniProtKB-KW"/>
</dbReference>
<evidence type="ECO:0000256" key="1">
    <source>
        <dbReference type="ARBA" id="ARBA00023239"/>
    </source>
</evidence>
<feature type="domain" description="Siroheme decarboxylase NirL-like HTH" evidence="9">
    <location>
        <begin position="14"/>
        <end position="54"/>
    </location>
</feature>
<evidence type="ECO:0000259" key="8">
    <source>
        <dbReference type="Pfam" id="PF17805"/>
    </source>
</evidence>
<evidence type="ECO:0000256" key="4">
    <source>
        <dbReference type="ARBA" id="ARBA00023465"/>
    </source>
</evidence>
<evidence type="ECO:0000256" key="2">
    <source>
        <dbReference type="ARBA" id="ARBA00023444"/>
    </source>
</evidence>
<dbReference type="Pfam" id="PF22451">
    <property type="entry name" value="NirdL-like_HTH"/>
    <property type="match status" value="1"/>
</dbReference>
<evidence type="ECO:0000256" key="5">
    <source>
        <dbReference type="ARBA" id="ARBA00023471"/>
    </source>
</evidence>
<dbReference type="OrthoDB" id="5568033at2"/>
<dbReference type="Proteomes" id="UP000235116">
    <property type="component" value="Chromosome"/>
</dbReference>
<comment type="similarity">
    <text evidence="3">Belongs to the Ahb/Nir family.</text>
</comment>
<evidence type="ECO:0000256" key="6">
    <source>
        <dbReference type="ARBA" id="ARBA00045291"/>
    </source>
</evidence>
<organism evidence="10 11">
    <name type="scientific">Ketobacter alkanivorans</name>
    <dbReference type="NCBI Taxonomy" id="1917421"/>
    <lineage>
        <taxon>Bacteria</taxon>
        <taxon>Pseudomonadati</taxon>
        <taxon>Pseudomonadota</taxon>
        <taxon>Gammaproteobacteria</taxon>
        <taxon>Pseudomonadales</taxon>
        <taxon>Ketobacteraceae</taxon>
        <taxon>Ketobacter</taxon>
    </lineage>
</organism>
<dbReference type="InterPro" id="IPR053953">
    <property type="entry name" value="NirdL-like_HTH"/>
</dbReference>
<evidence type="ECO:0000313" key="10">
    <source>
        <dbReference type="EMBL" id="AUM12670.1"/>
    </source>
</evidence>
<comment type="pathway">
    <text evidence="2">Porphyrin-containing compound metabolism.</text>
</comment>
<accession>A0A2K9LK96</accession>
<dbReference type="InterPro" id="IPR040523">
    <property type="entry name" value="AsnC_trans_reg2"/>
</dbReference>
<dbReference type="Pfam" id="PF17805">
    <property type="entry name" value="AsnC_trans_reg2"/>
    <property type="match status" value="1"/>
</dbReference>
<evidence type="ECO:0000256" key="3">
    <source>
        <dbReference type="ARBA" id="ARBA00023457"/>
    </source>
</evidence>
<comment type="function">
    <text evidence="6">Involved in heme d1 biosynthesis. Catalyzes the decarboxylation of siroheme into didecarboxysiroheme.</text>
</comment>
<sequence>MNVLTEVQQDRLKAAIQDGLPLTATPYRTLSLQLDLPEPLVMEQIEHWLREGYIKRMGLVVRHHAVGYRSNAMVVWNVADDKVDQVGELLRQADCVTLCYKRRRQLPDWPYNLYCMIHGKSRESVLTQLELLTRQYELQHIPRSILFSNQQFKQTGGHYARRAS</sequence>
<gene>
    <name evidence="10" type="ORF">Kalk_09695</name>
</gene>